<comment type="caution">
    <text evidence="2">The sequence shown here is derived from an EMBL/GenBank/DDBJ whole genome shotgun (WGS) entry which is preliminary data.</text>
</comment>
<dbReference type="PANTHER" id="PTHR47570">
    <property type="entry name" value="ZINC ION BINDING PROTEIN"/>
    <property type="match status" value="1"/>
</dbReference>
<protein>
    <recommendedName>
        <fullName evidence="1">Mitochondrial splicing suppressor 51-like C-terminal domain-containing protein</fullName>
    </recommendedName>
</protein>
<keyword evidence="3" id="KW-1185">Reference proteome</keyword>
<evidence type="ECO:0000313" key="2">
    <source>
        <dbReference type="EMBL" id="THH29344.1"/>
    </source>
</evidence>
<evidence type="ECO:0000313" key="3">
    <source>
        <dbReference type="Proteomes" id="UP000308730"/>
    </source>
</evidence>
<gene>
    <name evidence="2" type="ORF">EUX98_g4855</name>
</gene>
<organism evidence="2 3">
    <name type="scientific">Antrodiella citrinella</name>
    <dbReference type="NCBI Taxonomy" id="2447956"/>
    <lineage>
        <taxon>Eukaryota</taxon>
        <taxon>Fungi</taxon>
        <taxon>Dikarya</taxon>
        <taxon>Basidiomycota</taxon>
        <taxon>Agaricomycotina</taxon>
        <taxon>Agaricomycetes</taxon>
        <taxon>Polyporales</taxon>
        <taxon>Steccherinaceae</taxon>
        <taxon>Antrodiella</taxon>
    </lineage>
</organism>
<dbReference type="AlphaFoldDB" id="A0A4S4MT39"/>
<evidence type="ECO:0000259" key="1">
    <source>
        <dbReference type="Pfam" id="PF20179"/>
    </source>
</evidence>
<dbReference type="Proteomes" id="UP000308730">
    <property type="component" value="Unassembled WGS sequence"/>
</dbReference>
<dbReference type="EMBL" id="SGPM01000128">
    <property type="protein sequence ID" value="THH29344.1"/>
    <property type="molecule type" value="Genomic_DNA"/>
</dbReference>
<feature type="domain" description="Mitochondrial splicing suppressor 51-like C-terminal" evidence="1">
    <location>
        <begin position="83"/>
        <end position="282"/>
    </location>
</feature>
<proteinExistence type="predicted"/>
<dbReference type="PANTHER" id="PTHR47570:SF1">
    <property type="entry name" value="ZINC ION BINDING PROTEIN"/>
    <property type="match status" value="1"/>
</dbReference>
<reference evidence="2 3" key="1">
    <citation type="submission" date="2019-02" db="EMBL/GenBank/DDBJ databases">
        <title>Genome sequencing of the rare red list fungi Antrodiella citrinella (Flaviporus citrinellus).</title>
        <authorList>
            <person name="Buettner E."/>
            <person name="Kellner H."/>
        </authorList>
    </citation>
    <scope>NUCLEOTIDE SEQUENCE [LARGE SCALE GENOMIC DNA]</scope>
    <source>
        <strain evidence="2 3">DSM 108506</strain>
    </source>
</reference>
<dbReference type="InterPro" id="IPR046824">
    <property type="entry name" value="Mss51-like_C"/>
</dbReference>
<dbReference type="OrthoDB" id="432970at2759"/>
<accession>A0A4S4MT39</accession>
<dbReference type="Pfam" id="PF20179">
    <property type="entry name" value="MSS51_C"/>
    <property type="match status" value="1"/>
</dbReference>
<sequence>MCRRIRETFAHLDGKDLLGVRHLSDKDGWKLPLRLIPYRDFTSADTRPVLVTEFGEPIKDWDSWYQWRKLPLESPAALIMNFPMTVYHLITNCLELTNATRGSPRKRIPFKVHMLGVEVELNYLPIFSELALLLPHHDIQLIMIGFSVPKLWTEARKHPTSLAAQALLGKPVFSYTAPLECGSSTLEIFLHGEAPTWPTRTVPFVRLEAIVACNAGLASYQGWVGVIRAAHMFDTPFTVSEYMEQSAEIQRAVFPAMLVLPRLCPRKEYPIALNPFQGPGQRYVSRLPNAVNGFTMVVVKN</sequence>
<name>A0A4S4MT39_9APHY</name>